<dbReference type="InterPro" id="IPR002898">
    <property type="entry name" value="MotA_ExbB_proton_chnl"/>
</dbReference>
<reference evidence="9 12" key="2">
    <citation type="submission" date="2019-02" db="EMBL/GenBank/DDBJ databases">
        <title>Complete genome sequence of Desulfobacter hydrogenophilus AcRS1.</title>
        <authorList>
            <person name="Marietou A."/>
            <person name="Lund M.B."/>
            <person name="Marshall I.P.G."/>
            <person name="Schreiber L."/>
            <person name="Jorgensen B."/>
        </authorList>
    </citation>
    <scope>NUCLEOTIDE SEQUENCE [LARGE SCALE GENOMIC DNA]</scope>
    <source>
        <strain evidence="9 12">AcRS1</strain>
    </source>
</reference>
<evidence type="ECO:0000256" key="4">
    <source>
        <dbReference type="ARBA" id="ARBA00022989"/>
    </source>
</evidence>
<feature type="domain" description="MotA/TolQ/ExbB proton channel" evidence="8">
    <location>
        <begin position="88"/>
        <end position="193"/>
    </location>
</feature>
<dbReference type="InterPro" id="IPR050790">
    <property type="entry name" value="ExbB/TolQ_transport"/>
</dbReference>
<keyword evidence="4 7" id="KW-1133">Transmembrane helix</keyword>
<evidence type="ECO:0000313" key="9">
    <source>
        <dbReference type="EMBL" id="QBH13382.1"/>
    </source>
</evidence>
<feature type="transmembrane region" description="Helical" evidence="7">
    <location>
        <begin position="156"/>
        <end position="176"/>
    </location>
</feature>
<reference evidence="10 11" key="1">
    <citation type="submission" date="2018-06" db="EMBL/GenBank/DDBJ databases">
        <title>Complete Genome Sequence of Desulfobacter hydrogenophilus (DSM3380).</title>
        <authorList>
            <person name="Marietou A."/>
            <person name="Schreiber L."/>
            <person name="Marshall I."/>
            <person name="Jorgensen B."/>
        </authorList>
    </citation>
    <scope>NUCLEOTIDE SEQUENCE [LARGE SCALE GENOMIC DNA]</scope>
    <source>
        <strain evidence="10 11">DSM 3380</strain>
    </source>
</reference>
<keyword evidence="3 7" id="KW-0812">Transmembrane</keyword>
<evidence type="ECO:0000256" key="5">
    <source>
        <dbReference type="ARBA" id="ARBA00023136"/>
    </source>
</evidence>
<keyword evidence="2" id="KW-1003">Cell membrane</keyword>
<name>A0A328F794_9BACT</name>
<evidence type="ECO:0000256" key="1">
    <source>
        <dbReference type="ARBA" id="ARBA00004651"/>
    </source>
</evidence>
<proteinExistence type="inferred from homology"/>
<dbReference type="GO" id="GO:0017038">
    <property type="term" value="P:protein import"/>
    <property type="evidence" value="ECO:0007669"/>
    <property type="project" value="TreeGrafter"/>
</dbReference>
<evidence type="ECO:0000256" key="6">
    <source>
        <dbReference type="RuleBase" id="RU004057"/>
    </source>
</evidence>
<evidence type="ECO:0000313" key="12">
    <source>
        <dbReference type="Proteomes" id="UP000293902"/>
    </source>
</evidence>
<gene>
    <name evidence="10" type="ORF">DO021_18795</name>
    <name evidence="9" type="ORF">EYB58_10890</name>
</gene>
<keyword evidence="6" id="KW-0813">Transport</keyword>
<dbReference type="Proteomes" id="UP000293902">
    <property type="component" value="Chromosome"/>
</dbReference>
<feature type="transmembrane region" description="Helical" evidence="7">
    <location>
        <begin position="20"/>
        <end position="43"/>
    </location>
</feature>
<evidence type="ECO:0000259" key="8">
    <source>
        <dbReference type="Pfam" id="PF01618"/>
    </source>
</evidence>
<comment type="subcellular location">
    <subcellularLocation>
        <location evidence="1">Cell membrane</location>
        <topology evidence="1">Multi-pass membrane protein</topology>
    </subcellularLocation>
    <subcellularLocation>
        <location evidence="6">Membrane</location>
        <topology evidence="6">Multi-pass membrane protein</topology>
    </subcellularLocation>
</comment>
<organism evidence="10 11">
    <name type="scientific">Desulfobacter hydrogenophilus</name>
    <dbReference type="NCBI Taxonomy" id="2291"/>
    <lineage>
        <taxon>Bacteria</taxon>
        <taxon>Pseudomonadati</taxon>
        <taxon>Thermodesulfobacteriota</taxon>
        <taxon>Desulfobacteria</taxon>
        <taxon>Desulfobacterales</taxon>
        <taxon>Desulfobacteraceae</taxon>
        <taxon>Desulfobacter</taxon>
    </lineage>
</organism>
<dbReference type="OrthoDB" id="9809716at2"/>
<comment type="similarity">
    <text evidence="6">Belongs to the exbB/tolQ family.</text>
</comment>
<dbReference type="Proteomes" id="UP000248798">
    <property type="component" value="Unassembled WGS sequence"/>
</dbReference>
<dbReference type="GO" id="GO:0005886">
    <property type="term" value="C:plasma membrane"/>
    <property type="evidence" value="ECO:0007669"/>
    <property type="project" value="UniProtKB-SubCell"/>
</dbReference>
<evidence type="ECO:0000313" key="10">
    <source>
        <dbReference type="EMBL" id="RAM00494.1"/>
    </source>
</evidence>
<evidence type="ECO:0000256" key="3">
    <source>
        <dbReference type="ARBA" id="ARBA00022692"/>
    </source>
</evidence>
<evidence type="ECO:0000313" key="11">
    <source>
        <dbReference type="Proteomes" id="UP000248798"/>
    </source>
</evidence>
<keyword evidence="6" id="KW-0653">Protein transport</keyword>
<dbReference type="PANTHER" id="PTHR30625:SF11">
    <property type="entry name" value="MOTA_TOLQ_EXBB PROTON CHANNEL DOMAIN-CONTAINING PROTEIN"/>
    <property type="match status" value="1"/>
</dbReference>
<evidence type="ECO:0000256" key="7">
    <source>
        <dbReference type="SAM" id="Phobius"/>
    </source>
</evidence>
<dbReference type="RefSeq" id="WP_111959529.1">
    <property type="nucleotide sequence ID" value="NZ_CP036313.1"/>
</dbReference>
<sequence>MLEFLRENLELMTDLIRAGGVVMVPLVILSLVMWLLIIERAFFFRRLYKKNMNSSTALSLVRENTLPDPKMYCGAVSLLVTEFIGNRSGSPQLDRHLLDAAVARINRRMTRSLALIGVLAAMAPLMGLLGTVTGMITTFDVLAIFGTGNAKAMAGGISESLITTQTGLIVAIPGLYMKGFLDRRAEHLSQRIQRMGLYLKRNL</sequence>
<keyword evidence="5 7" id="KW-0472">Membrane</keyword>
<dbReference type="EMBL" id="QLNI01000046">
    <property type="protein sequence ID" value="RAM00494.1"/>
    <property type="molecule type" value="Genomic_DNA"/>
</dbReference>
<evidence type="ECO:0000256" key="2">
    <source>
        <dbReference type="ARBA" id="ARBA00022475"/>
    </source>
</evidence>
<feature type="transmembrane region" description="Helical" evidence="7">
    <location>
        <begin position="113"/>
        <end position="136"/>
    </location>
</feature>
<dbReference type="AlphaFoldDB" id="A0A328F794"/>
<dbReference type="Pfam" id="PF01618">
    <property type="entry name" value="MotA_ExbB"/>
    <property type="match status" value="1"/>
</dbReference>
<accession>A0A328F794</accession>
<dbReference type="PANTHER" id="PTHR30625">
    <property type="entry name" value="PROTEIN TOLQ"/>
    <property type="match status" value="1"/>
</dbReference>
<keyword evidence="12" id="KW-1185">Reference proteome</keyword>
<dbReference type="EMBL" id="CP036313">
    <property type="protein sequence ID" value="QBH13382.1"/>
    <property type="molecule type" value="Genomic_DNA"/>
</dbReference>
<protein>
    <submittedName>
        <fullName evidence="10">MotA/TolQ/ExbB proton channel family protein</fullName>
    </submittedName>
</protein>